<dbReference type="EMBL" id="JACAGB010000002">
    <property type="protein sequence ID" value="KAF6382549.1"/>
    <property type="molecule type" value="Genomic_DNA"/>
</dbReference>
<evidence type="ECO:0000256" key="1">
    <source>
        <dbReference type="SAM" id="MobiDB-lite"/>
    </source>
</evidence>
<feature type="compositionally biased region" description="Basic and acidic residues" evidence="1">
    <location>
        <begin position="155"/>
        <end position="164"/>
    </location>
</feature>
<keyword evidence="3" id="KW-1185">Reference proteome</keyword>
<reference evidence="2 3" key="1">
    <citation type="journal article" date="2020" name="Nature">
        <title>Six reference-quality genomes reveal evolution of bat adaptations.</title>
        <authorList>
            <person name="Jebb D."/>
            <person name="Huang Z."/>
            <person name="Pippel M."/>
            <person name="Hughes G.M."/>
            <person name="Lavrichenko K."/>
            <person name="Devanna P."/>
            <person name="Winkler S."/>
            <person name="Jermiin L.S."/>
            <person name="Skirmuntt E.C."/>
            <person name="Katzourakis A."/>
            <person name="Burkitt-Gray L."/>
            <person name="Ray D.A."/>
            <person name="Sullivan K.A.M."/>
            <person name="Roscito J.G."/>
            <person name="Kirilenko B.M."/>
            <person name="Davalos L.M."/>
            <person name="Corthals A.P."/>
            <person name="Power M.L."/>
            <person name="Jones G."/>
            <person name="Ransome R.D."/>
            <person name="Dechmann D.K.N."/>
            <person name="Locatelli A.G."/>
            <person name="Puechmaille S.J."/>
            <person name="Fedrigo O."/>
            <person name="Jarvis E.D."/>
            <person name="Hiller M."/>
            <person name="Vernes S.C."/>
            <person name="Myers E.W."/>
            <person name="Teeling E.C."/>
        </authorList>
    </citation>
    <scope>NUCLEOTIDE SEQUENCE [LARGE SCALE GENOMIC DNA]</scope>
    <source>
        <strain evidence="2">MPipKuh1</strain>
        <tissue evidence="2">Flight muscle</tissue>
    </source>
</reference>
<evidence type="ECO:0000313" key="3">
    <source>
        <dbReference type="Proteomes" id="UP000558488"/>
    </source>
</evidence>
<gene>
    <name evidence="2" type="ORF">mPipKuh1_008911</name>
</gene>
<sequence>MSIRKETGLPTTLSITLGSARVMGFIESGHLQSLSSLQSWPVVGHDLEGQPLYTEMQRACHFSRGTLGRTWLEPGGPVAFVFTLEAFSRWVRPLVGTIHSCCQPQNCNQGLGLQIHLLSKAGLLCLLFTGIKILKAVFTGSQTGRGVAEQAVGHGPKEEEERGGRWSHQAGPVRVGCGRSQ</sequence>
<name>A0A7J8A8G6_PIPKU</name>
<proteinExistence type="predicted"/>
<accession>A0A7J8A8G6</accession>
<feature type="region of interest" description="Disordered" evidence="1">
    <location>
        <begin position="147"/>
        <end position="181"/>
    </location>
</feature>
<evidence type="ECO:0000313" key="2">
    <source>
        <dbReference type="EMBL" id="KAF6382549.1"/>
    </source>
</evidence>
<dbReference type="Proteomes" id="UP000558488">
    <property type="component" value="Unassembled WGS sequence"/>
</dbReference>
<comment type="caution">
    <text evidence="2">The sequence shown here is derived from an EMBL/GenBank/DDBJ whole genome shotgun (WGS) entry which is preliminary data.</text>
</comment>
<protein>
    <submittedName>
        <fullName evidence="2">Uncharacterized protein</fullName>
    </submittedName>
</protein>
<organism evidence="2 3">
    <name type="scientific">Pipistrellus kuhlii</name>
    <name type="common">Kuhl's pipistrelle</name>
    <dbReference type="NCBI Taxonomy" id="59472"/>
    <lineage>
        <taxon>Eukaryota</taxon>
        <taxon>Metazoa</taxon>
        <taxon>Chordata</taxon>
        <taxon>Craniata</taxon>
        <taxon>Vertebrata</taxon>
        <taxon>Euteleostomi</taxon>
        <taxon>Mammalia</taxon>
        <taxon>Eutheria</taxon>
        <taxon>Laurasiatheria</taxon>
        <taxon>Chiroptera</taxon>
        <taxon>Yangochiroptera</taxon>
        <taxon>Vespertilionidae</taxon>
        <taxon>Pipistrellus</taxon>
    </lineage>
</organism>
<dbReference type="AlphaFoldDB" id="A0A7J8A8G6"/>